<dbReference type="InterPro" id="IPR024775">
    <property type="entry name" value="DinB-like"/>
</dbReference>
<dbReference type="Pfam" id="PF12867">
    <property type="entry name" value="DinB_2"/>
    <property type="match status" value="1"/>
</dbReference>
<dbReference type="Proteomes" id="UP000198034">
    <property type="component" value="Unassembled WGS sequence"/>
</dbReference>
<evidence type="ECO:0000313" key="2">
    <source>
        <dbReference type="EMBL" id="OWP79345.1"/>
    </source>
</evidence>
<name>A0A246GDI0_9FLAO</name>
<evidence type="ECO:0000259" key="1">
    <source>
        <dbReference type="Pfam" id="PF12867"/>
    </source>
</evidence>
<feature type="domain" description="DinB-like" evidence="1">
    <location>
        <begin position="9"/>
        <end position="162"/>
    </location>
</feature>
<sequence length="172" mass="20315">MDLEKIIFQLDYTTNEILNFINTTTEAERNFKKQENWNIPEILEHVYLTDQIIFSIISKPSSTISTQTEIVGNDKIREGLMDKRKEQKILAPEFLLPKGEFKEMTILTEVFINEREAFKIALKKGEVLVDNRVHKHPKIGDMTIVDWLNFMIHHTQRHIEQMKDNLSDFRAK</sequence>
<proteinExistence type="predicted"/>
<dbReference type="EMBL" id="MTCY01000004">
    <property type="protein sequence ID" value="OWP79345.1"/>
    <property type="molecule type" value="Genomic_DNA"/>
</dbReference>
<reference evidence="2 3" key="1">
    <citation type="journal article" date="2017" name="Infect. Genet. Evol.">
        <title>Comparative genome analysis of fish pathogen Flavobacterium columnare reveals extensive sequence diversity within the species.</title>
        <authorList>
            <person name="Kayansamruaj P."/>
            <person name="Dong H.T."/>
            <person name="Hirono I."/>
            <person name="Kondo H."/>
            <person name="Senapin S."/>
            <person name="Rodkhum C."/>
        </authorList>
    </citation>
    <scope>NUCLEOTIDE SEQUENCE [LARGE SCALE GENOMIC DNA]</scope>
    <source>
        <strain evidence="2 3">1214</strain>
    </source>
</reference>
<comment type="caution">
    <text evidence="2">The sequence shown here is derived from an EMBL/GenBank/DDBJ whole genome shotgun (WGS) entry which is preliminary data.</text>
</comment>
<protein>
    <recommendedName>
        <fullName evidence="1">DinB-like domain-containing protein</fullName>
    </recommendedName>
</protein>
<accession>A0A246GDI0</accession>
<dbReference type="AlphaFoldDB" id="A0A246GDI0"/>
<evidence type="ECO:0000313" key="3">
    <source>
        <dbReference type="Proteomes" id="UP000198034"/>
    </source>
</evidence>
<gene>
    <name evidence="2" type="ORF">BWK62_02260</name>
</gene>
<dbReference type="SUPFAM" id="SSF109854">
    <property type="entry name" value="DinB/YfiT-like putative metalloenzymes"/>
    <property type="match status" value="1"/>
</dbReference>
<organism evidence="2 3">
    <name type="scientific">Flavobacterium columnare</name>
    <dbReference type="NCBI Taxonomy" id="996"/>
    <lineage>
        <taxon>Bacteria</taxon>
        <taxon>Pseudomonadati</taxon>
        <taxon>Bacteroidota</taxon>
        <taxon>Flavobacteriia</taxon>
        <taxon>Flavobacteriales</taxon>
        <taxon>Flavobacteriaceae</taxon>
        <taxon>Flavobacterium</taxon>
    </lineage>
</organism>
<dbReference type="Gene3D" id="1.20.120.450">
    <property type="entry name" value="dinb family like domain"/>
    <property type="match status" value="1"/>
</dbReference>
<dbReference type="InterPro" id="IPR034660">
    <property type="entry name" value="DinB/YfiT-like"/>
</dbReference>